<name>A0ABX1TKN2_9GAMM</name>
<feature type="binding site" evidence="2">
    <location>
        <position position="212"/>
    </location>
    <ligand>
        <name>Mg(2+)</name>
        <dbReference type="ChEBI" id="CHEBI:18420"/>
        <label>3</label>
    </ligand>
</feature>
<dbReference type="CDD" id="cd02194">
    <property type="entry name" value="ThiL"/>
    <property type="match status" value="1"/>
</dbReference>
<comment type="similarity">
    <text evidence="2">Belongs to the thiamine-monophosphate kinase family.</text>
</comment>
<evidence type="ECO:0000259" key="3">
    <source>
        <dbReference type="Pfam" id="PF00586"/>
    </source>
</evidence>
<keyword evidence="2 5" id="KW-0808">Transferase</keyword>
<dbReference type="InterPro" id="IPR010918">
    <property type="entry name" value="PurM-like_C_dom"/>
</dbReference>
<comment type="caution">
    <text evidence="2">Lacks conserved residue(s) required for the propagation of feature annotation.</text>
</comment>
<comment type="function">
    <text evidence="2">Catalyzes the ATP-dependent phosphorylation of thiamine-monophosphate (TMP) to form thiamine-pyrophosphate (TPP), the active form of vitamin B1.</text>
</comment>
<protein>
    <recommendedName>
        <fullName evidence="2">Thiamine-monophosphate kinase</fullName>
        <shortName evidence="2">TMP kinase</shortName>
        <shortName evidence="2">Thiamine-phosphate kinase</shortName>
        <ecNumber evidence="2">2.7.4.16</ecNumber>
    </recommendedName>
</protein>
<feature type="binding site" evidence="2">
    <location>
        <position position="214"/>
    </location>
    <ligand>
        <name>ATP</name>
        <dbReference type="ChEBI" id="CHEBI:30616"/>
    </ligand>
</feature>
<comment type="catalytic activity">
    <reaction evidence="2">
        <text>thiamine phosphate + ATP = thiamine diphosphate + ADP</text>
        <dbReference type="Rhea" id="RHEA:15913"/>
        <dbReference type="ChEBI" id="CHEBI:30616"/>
        <dbReference type="ChEBI" id="CHEBI:37575"/>
        <dbReference type="ChEBI" id="CHEBI:58937"/>
        <dbReference type="ChEBI" id="CHEBI:456216"/>
        <dbReference type="EC" id="2.7.4.16"/>
    </reaction>
</comment>
<dbReference type="Proteomes" id="UP000760480">
    <property type="component" value="Unassembled WGS sequence"/>
</dbReference>
<comment type="miscellaneous">
    <text evidence="2">Reaction mechanism of ThiL seems to utilize a direct, inline transfer of the gamma-phosphate of ATP to TMP rather than a phosphorylated enzyme intermediate.</text>
</comment>
<feature type="binding site" evidence="2">
    <location>
        <position position="47"/>
    </location>
    <ligand>
        <name>Mg(2+)</name>
        <dbReference type="ChEBI" id="CHEBI:18420"/>
        <label>1</label>
    </ligand>
</feature>
<feature type="binding site" evidence="2">
    <location>
        <position position="30"/>
    </location>
    <ligand>
        <name>Mg(2+)</name>
        <dbReference type="ChEBI" id="CHEBI:18420"/>
        <label>4</label>
    </ligand>
</feature>
<dbReference type="Pfam" id="PF00586">
    <property type="entry name" value="AIRS"/>
    <property type="match status" value="1"/>
</dbReference>
<dbReference type="EC" id="2.7.4.16" evidence="2"/>
<feature type="domain" description="PurM-like N-terminal" evidence="3">
    <location>
        <begin position="28"/>
        <end position="138"/>
    </location>
</feature>
<dbReference type="PIRSF" id="PIRSF005303">
    <property type="entry name" value="Thiam_monoph_kin"/>
    <property type="match status" value="1"/>
</dbReference>
<proteinExistence type="inferred from homology"/>
<feature type="binding site" evidence="2">
    <location>
        <position position="45"/>
    </location>
    <ligand>
        <name>Mg(2+)</name>
        <dbReference type="ChEBI" id="CHEBI:18420"/>
        <label>4</label>
    </ligand>
</feature>
<feature type="binding site" evidence="2">
    <location>
        <position position="30"/>
    </location>
    <ligand>
        <name>Mg(2+)</name>
        <dbReference type="ChEBI" id="CHEBI:18420"/>
        <label>3</label>
    </ligand>
</feature>
<comment type="pathway">
    <text evidence="2">Cofactor biosynthesis; thiamine diphosphate biosynthesis; thiamine diphosphate from thiamine phosphate: step 1/1.</text>
</comment>
<keyword evidence="1 2" id="KW-0784">Thiamine biosynthesis</keyword>
<feature type="domain" description="PurM-like C-terminal" evidence="4">
    <location>
        <begin position="151"/>
        <end position="303"/>
    </location>
</feature>
<evidence type="ECO:0000256" key="1">
    <source>
        <dbReference type="ARBA" id="ARBA00022977"/>
    </source>
</evidence>
<feature type="binding site" evidence="2">
    <location>
        <position position="319"/>
    </location>
    <ligand>
        <name>substrate</name>
    </ligand>
</feature>
<sequence>MSVSEFSLIERYFAAHRFQRSDVALGIGDDCALLLPPTGQQLATTVDTLVSGVHFFADADPEGVGHKALAVNLSDLAAMGATPAWATLALTLPQANEQWLAAFCRGMFALADRHGVQLIGGDTTHGPITVITLQAHGFVPPGWALRRDGAKPGDGLYVTGTPGDAGLALAAAFGKATVAASHENYIRARLERPEPRIAEGLALRGVASAAIDVSDGLAQDLGHILERSRVGARLEVERLPLSPALAASLDREAAVVTALTGGDDYELCFAVPPERISQLEGSVAKWSCRHTRIGVITAKPGLQLARANGSAFDLEQRGYEHFG</sequence>
<dbReference type="Gene3D" id="3.30.1330.10">
    <property type="entry name" value="PurM-like, N-terminal domain"/>
    <property type="match status" value="1"/>
</dbReference>
<dbReference type="GO" id="GO:0009030">
    <property type="term" value="F:thiamine-phosphate kinase activity"/>
    <property type="evidence" value="ECO:0007669"/>
    <property type="project" value="UniProtKB-EC"/>
</dbReference>
<feature type="binding site" evidence="2">
    <location>
        <position position="147"/>
    </location>
    <ligand>
        <name>ATP</name>
        <dbReference type="ChEBI" id="CHEBI:30616"/>
    </ligand>
</feature>
<keyword evidence="2" id="KW-0460">Magnesium</keyword>
<gene>
    <name evidence="2 5" type="primary">thiL</name>
    <name evidence="5" type="ORF">E4P82_12590</name>
</gene>
<evidence type="ECO:0000313" key="6">
    <source>
        <dbReference type="Proteomes" id="UP000760480"/>
    </source>
</evidence>
<dbReference type="InterPro" id="IPR036921">
    <property type="entry name" value="PurM-like_N_sf"/>
</dbReference>
<dbReference type="HAMAP" id="MF_02128">
    <property type="entry name" value="TMP_kinase"/>
    <property type="match status" value="1"/>
</dbReference>
<dbReference type="InterPro" id="IPR016188">
    <property type="entry name" value="PurM-like_N"/>
</dbReference>
<feature type="binding site" evidence="2">
    <location>
        <position position="263"/>
    </location>
    <ligand>
        <name>substrate</name>
    </ligand>
</feature>
<dbReference type="RefSeq" id="WP_169249227.1">
    <property type="nucleotide sequence ID" value="NZ_SPMZ01000035.1"/>
</dbReference>
<dbReference type="InterPro" id="IPR006283">
    <property type="entry name" value="ThiL-like"/>
</dbReference>
<keyword evidence="2" id="KW-0547">Nucleotide-binding</keyword>
<keyword evidence="6" id="KW-1185">Reference proteome</keyword>
<evidence type="ECO:0000259" key="4">
    <source>
        <dbReference type="Pfam" id="PF02769"/>
    </source>
</evidence>
<organism evidence="5 6">
    <name type="scientific">Candidatus Competibacter phosphatis</name>
    <dbReference type="NCBI Taxonomy" id="221280"/>
    <lineage>
        <taxon>Bacteria</taxon>
        <taxon>Pseudomonadati</taxon>
        <taxon>Pseudomonadota</taxon>
        <taxon>Gammaproteobacteria</taxon>
        <taxon>Candidatus Competibacteraceae</taxon>
        <taxon>Candidatus Competibacter</taxon>
    </lineage>
</organism>
<feature type="binding site" evidence="2">
    <location>
        <position position="75"/>
    </location>
    <ligand>
        <name>Mg(2+)</name>
        <dbReference type="ChEBI" id="CHEBI:18420"/>
        <label>4</label>
    </ligand>
</feature>
<feature type="binding site" evidence="2">
    <location>
        <position position="75"/>
    </location>
    <ligand>
        <name>Mg(2+)</name>
        <dbReference type="ChEBI" id="CHEBI:18420"/>
        <label>3</label>
    </ligand>
</feature>
<dbReference type="PANTHER" id="PTHR30270:SF0">
    <property type="entry name" value="THIAMINE-MONOPHOSPHATE KINASE"/>
    <property type="match status" value="1"/>
</dbReference>
<evidence type="ECO:0000313" key="5">
    <source>
        <dbReference type="EMBL" id="NMQ19962.1"/>
    </source>
</evidence>
<keyword evidence="2" id="KW-0479">Metal-binding</keyword>
<feature type="binding site" evidence="2">
    <location>
        <position position="47"/>
    </location>
    <ligand>
        <name>Mg(2+)</name>
        <dbReference type="ChEBI" id="CHEBI:18420"/>
        <label>2</label>
    </ligand>
</feature>
<accession>A0ABX1TKN2</accession>
<feature type="binding site" evidence="2">
    <location>
        <position position="54"/>
    </location>
    <ligand>
        <name>substrate</name>
    </ligand>
</feature>
<dbReference type="NCBIfam" id="TIGR01379">
    <property type="entry name" value="thiL"/>
    <property type="match status" value="1"/>
</dbReference>
<feature type="binding site" evidence="2">
    <location>
        <position position="122"/>
    </location>
    <ligand>
        <name>Mg(2+)</name>
        <dbReference type="ChEBI" id="CHEBI:18420"/>
        <label>1</label>
    </ligand>
</feature>
<dbReference type="SUPFAM" id="SSF55326">
    <property type="entry name" value="PurM N-terminal domain-like"/>
    <property type="match status" value="1"/>
</dbReference>
<dbReference type="InterPro" id="IPR036676">
    <property type="entry name" value="PurM-like_C_sf"/>
</dbReference>
<dbReference type="SUPFAM" id="SSF56042">
    <property type="entry name" value="PurM C-terminal domain-like"/>
    <property type="match status" value="1"/>
</dbReference>
<keyword evidence="2 5" id="KW-0418">Kinase</keyword>
<dbReference type="EMBL" id="SPMZ01000035">
    <property type="protein sequence ID" value="NMQ19962.1"/>
    <property type="molecule type" value="Genomic_DNA"/>
</dbReference>
<reference evidence="5 6" key="1">
    <citation type="submission" date="2019-03" db="EMBL/GenBank/DDBJ databases">
        <title>Metabolic reconstructions from genomes of highly enriched 'Candidatus Accumulibacter' and 'Candidatus Competibacter' bioreactor populations.</title>
        <authorList>
            <person name="Annavajhala M.K."/>
            <person name="Welles L."/>
            <person name="Abbas B."/>
            <person name="Sorokin D."/>
            <person name="Park H."/>
            <person name="Van Loosdrecht M."/>
            <person name="Chandran K."/>
        </authorList>
    </citation>
    <scope>NUCLEOTIDE SEQUENCE [LARGE SCALE GENOMIC DNA]</scope>
    <source>
        <strain evidence="5 6">SBR_G</strain>
    </source>
</reference>
<evidence type="ECO:0000256" key="2">
    <source>
        <dbReference type="HAMAP-Rule" id="MF_02128"/>
    </source>
</evidence>
<dbReference type="Pfam" id="PF02769">
    <property type="entry name" value="AIRS_C"/>
    <property type="match status" value="1"/>
</dbReference>
<keyword evidence="2" id="KW-0067">ATP-binding</keyword>
<feature type="binding site" evidence="2">
    <location>
        <begin position="121"/>
        <end position="122"/>
    </location>
    <ligand>
        <name>ATP</name>
        <dbReference type="ChEBI" id="CHEBI:30616"/>
    </ligand>
</feature>
<dbReference type="Gene3D" id="3.90.650.10">
    <property type="entry name" value="PurM-like C-terminal domain"/>
    <property type="match status" value="1"/>
</dbReference>
<feature type="binding site" evidence="2">
    <location>
        <position position="215"/>
    </location>
    <ligand>
        <name>Mg(2+)</name>
        <dbReference type="ChEBI" id="CHEBI:18420"/>
        <label>5</label>
    </ligand>
</feature>
<feature type="binding site" evidence="2">
    <location>
        <position position="75"/>
    </location>
    <ligand>
        <name>Mg(2+)</name>
        <dbReference type="ChEBI" id="CHEBI:18420"/>
        <label>2</label>
    </ligand>
</feature>
<comment type="caution">
    <text evidence="5">The sequence shown here is derived from an EMBL/GenBank/DDBJ whole genome shotgun (WGS) entry which is preliminary data.</text>
</comment>
<dbReference type="PANTHER" id="PTHR30270">
    <property type="entry name" value="THIAMINE-MONOPHOSPHATE KINASE"/>
    <property type="match status" value="1"/>
</dbReference>